<evidence type="ECO:0000313" key="1">
    <source>
        <dbReference type="EMBL" id="AGF97184.1"/>
    </source>
</evidence>
<evidence type="ECO:0000313" key="2">
    <source>
        <dbReference type="Proteomes" id="UP000011718"/>
    </source>
</evidence>
<dbReference type="AlphaFoldDB" id="M1QJM6"/>
<dbReference type="KEGG" id="mmaz:MmTuc01_1842"/>
<sequence>MHQAAFPSRRIHFKYIFVSVYKYFNLPETLETIYYPVLTVLFSCSQDSQGNLQNLQENMS</sequence>
<dbReference type="Proteomes" id="UP000011718">
    <property type="component" value="Chromosome"/>
</dbReference>
<protein>
    <submittedName>
        <fullName evidence="1">Uncharacterized protein</fullName>
    </submittedName>
</protein>
<name>M1QJM6_METMZ</name>
<dbReference type="EMBL" id="CP004144">
    <property type="protein sequence ID" value="AGF97184.1"/>
    <property type="molecule type" value="Genomic_DNA"/>
</dbReference>
<organism evidence="1 2">
    <name type="scientific">Methanosarcina mazei Tuc01</name>
    <dbReference type="NCBI Taxonomy" id="1236903"/>
    <lineage>
        <taxon>Archaea</taxon>
        <taxon>Methanobacteriati</taxon>
        <taxon>Methanobacteriota</taxon>
        <taxon>Stenosarchaea group</taxon>
        <taxon>Methanomicrobia</taxon>
        <taxon>Methanosarcinales</taxon>
        <taxon>Methanosarcinaceae</taxon>
        <taxon>Methanosarcina</taxon>
    </lineage>
</organism>
<gene>
    <name evidence="1" type="ORF">MmTuc01_1842</name>
</gene>
<dbReference type="HOGENOM" id="CLU_2930240_0_0_2"/>
<accession>M1QJM6</accession>
<proteinExistence type="predicted"/>
<dbReference type="BioCyc" id="MMAZ1236903:G139K-1755-MONOMER"/>
<reference evidence="1 2" key="1">
    <citation type="journal article" date="2013" name="Genome Announc.">
        <title>Complete Genome of a Methanosarcina mazei Strain Isolated from Sediment Samples from an Amazonian Flooded Area.</title>
        <authorList>
            <person name="Assis das Gracas D."/>
            <person name="Thiago Juca Ramos R."/>
            <person name="Vieira Araujo A.C."/>
            <person name="Zahlouth R."/>
            <person name="Ribeiro Carneiro A."/>
            <person name="Souza Lopes T."/>
            <person name="Azevedo Barauna R."/>
            <person name="Azevedo V."/>
            <person name="Cruz Schneider M.P."/>
            <person name="Pellizari V.H."/>
            <person name="Silva A."/>
        </authorList>
    </citation>
    <scope>NUCLEOTIDE SEQUENCE [LARGE SCALE GENOMIC DNA]</scope>
    <source>
        <strain evidence="1 2">Tuc01</strain>
    </source>
</reference>